<organism evidence="4 5">
    <name type="scientific">Anaerosphaera aminiphila DSM 21120</name>
    <dbReference type="NCBI Taxonomy" id="1120995"/>
    <lineage>
        <taxon>Bacteria</taxon>
        <taxon>Bacillati</taxon>
        <taxon>Bacillota</taxon>
        <taxon>Tissierellia</taxon>
        <taxon>Tissierellales</taxon>
        <taxon>Peptoniphilaceae</taxon>
        <taxon>Anaerosphaera</taxon>
    </lineage>
</organism>
<gene>
    <name evidence="4" type="ORF">SAMN02745245_01536</name>
</gene>
<dbReference type="PANTHER" id="PTHR46558:SF11">
    <property type="entry name" value="HTH-TYPE TRANSCRIPTIONAL REGULATOR XRE"/>
    <property type="match status" value="1"/>
</dbReference>
<dbReference type="RefSeq" id="WP_073185127.1">
    <property type="nucleotide sequence ID" value="NZ_FQXI01000012.1"/>
</dbReference>
<dbReference type="AlphaFoldDB" id="A0A1M5TRA1"/>
<dbReference type="Gene3D" id="1.10.260.40">
    <property type="entry name" value="lambda repressor-like DNA-binding domains"/>
    <property type="match status" value="1"/>
</dbReference>
<dbReference type="OrthoDB" id="1634626at2"/>
<keyword evidence="2" id="KW-1133">Transmembrane helix</keyword>
<dbReference type="InterPro" id="IPR001387">
    <property type="entry name" value="Cro/C1-type_HTH"/>
</dbReference>
<evidence type="ECO:0000313" key="4">
    <source>
        <dbReference type="EMBL" id="SHH53211.1"/>
    </source>
</evidence>
<dbReference type="Pfam" id="PF01381">
    <property type="entry name" value="HTH_3"/>
    <property type="match status" value="1"/>
</dbReference>
<dbReference type="Proteomes" id="UP000184032">
    <property type="component" value="Unassembled WGS sequence"/>
</dbReference>
<evidence type="ECO:0000259" key="3">
    <source>
        <dbReference type="PROSITE" id="PS50943"/>
    </source>
</evidence>
<name>A0A1M5TRA1_9FIRM</name>
<accession>A0A1M5TRA1</accession>
<feature type="domain" description="HTH cro/C1-type" evidence="3">
    <location>
        <begin position="10"/>
        <end position="64"/>
    </location>
</feature>
<evidence type="ECO:0000313" key="5">
    <source>
        <dbReference type="Proteomes" id="UP000184032"/>
    </source>
</evidence>
<evidence type="ECO:0000256" key="1">
    <source>
        <dbReference type="ARBA" id="ARBA00023125"/>
    </source>
</evidence>
<dbReference type="STRING" id="1120995.SAMN02745245_01536"/>
<keyword evidence="5" id="KW-1185">Reference proteome</keyword>
<feature type="transmembrane region" description="Helical" evidence="2">
    <location>
        <begin position="87"/>
        <end position="106"/>
    </location>
</feature>
<keyword evidence="1 4" id="KW-0238">DNA-binding</keyword>
<dbReference type="PROSITE" id="PS50943">
    <property type="entry name" value="HTH_CROC1"/>
    <property type="match status" value="1"/>
</dbReference>
<evidence type="ECO:0000256" key="2">
    <source>
        <dbReference type="SAM" id="Phobius"/>
    </source>
</evidence>
<keyword evidence="2" id="KW-0472">Membrane</keyword>
<reference evidence="5" key="1">
    <citation type="submission" date="2016-11" db="EMBL/GenBank/DDBJ databases">
        <authorList>
            <person name="Varghese N."/>
            <person name="Submissions S."/>
        </authorList>
    </citation>
    <scope>NUCLEOTIDE SEQUENCE [LARGE SCALE GENOMIC DNA]</scope>
    <source>
        <strain evidence="5">DSM 21120</strain>
    </source>
</reference>
<dbReference type="EMBL" id="FQXI01000012">
    <property type="protein sequence ID" value="SHH53211.1"/>
    <property type="molecule type" value="Genomic_DNA"/>
</dbReference>
<proteinExistence type="predicted"/>
<dbReference type="SMART" id="SM00530">
    <property type="entry name" value="HTH_XRE"/>
    <property type="match status" value="1"/>
</dbReference>
<dbReference type="SUPFAM" id="SSF47413">
    <property type="entry name" value="lambda repressor-like DNA-binding domains"/>
    <property type="match status" value="1"/>
</dbReference>
<sequence length="133" mass="14859">MENKTLGKVILSLRKEKNMTQQELAEKLNITDKAISKWERDLSYPDIDSLPKIAEIFDISIDELLKVKITKPEEENIFEKNRDLINLILKAVSLAMGVAVVVLSILKSIDPSSGLTLLAIAVTCIGILLLREN</sequence>
<protein>
    <submittedName>
        <fullName evidence="4">DNA-binding transcriptional regulator, XRE-family HTH domain</fullName>
    </submittedName>
</protein>
<dbReference type="PANTHER" id="PTHR46558">
    <property type="entry name" value="TRACRIPTIONAL REGULATORY PROTEIN-RELATED-RELATED"/>
    <property type="match status" value="1"/>
</dbReference>
<feature type="transmembrane region" description="Helical" evidence="2">
    <location>
        <begin position="112"/>
        <end position="130"/>
    </location>
</feature>
<dbReference type="CDD" id="cd00093">
    <property type="entry name" value="HTH_XRE"/>
    <property type="match status" value="1"/>
</dbReference>
<keyword evidence="2" id="KW-0812">Transmembrane</keyword>
<dbReference type="GO" id="GO:0003677">
    <property type="term" value="F:DNA binding"/>
    <property type="evidence" value="ECO:0007669"/>
    <property type="project" value="UniProtKB-KW"/>
</dbReference>
<dbReference type="InterPro" id="IPR010982">
    <property type="entry name" value="Lambda_DNA-bd_dom_sf"/>
</dbReference>